<reference evidence="2 3" key="1">
    <citation type="submission" date="2015-12" db="EMBL/GenBank/DDBJ databases">
        <title>Draft genome sequence of Moniliophthora roreri, the causal agent of frosty pod rot of cacao.</title>
        <authorList>
            <person name="Aime M.C."/>
            <person name="Diaz-Valderrama J.R."/>
            <person name="Kijpornyongpan T."/>
            <person name="Phillips-Mora W."/>
        </authorList>
    </citation>
    <scope>NUCLEOTIDE SEQUENCE [LARGE SCALE GENOMIC DNA]</scope>
    <source>
        <strain evidence="2 3">MCA 2952</strain>
    </source>
</reference>
<feature type="region of interest" description="Disordered" evidence="1">
    <location>
        <begin position="1061"/>
        <end position="1121"/>
    </location>
</feature>
<organism evidence="2 3">
    <name type="scientific">Moniliophthora roreri</name>
    <name type="common">Frosty pod rot fungus</name>
    <name type="synonym">Monilia roreri</name>
    <dbReference type="NCBI Taxonomy" id="221103"/>
    <lineage>
        <taxon>Eukaryota</taxon>
        <taxon>Fungi</taxon>
        <taxon>Dikarya</taxon>
        <taxon>Basidiomycota</taxon>
        <taxon>Agaricomycotina</taxon>
        <taxon>Agaricomycetes</taxon>
        <taxon>Agaricomycetidae</taxon>
        <taxon>Agaricales</taxon>
        <taxon>Marasmiineae</taxon>
        <taxon>Marasmiaceae</taxon>
        <taxon>Moniliophthora</taxon>
    </lineage>
</organism>
<feature type="compositionally biased region" description="Polar residues" evidence="1">
    <location>
        <begin position="289"/>
        <end position="302"/>
    </location>
</feature>
<feature type="region of interest" description="Disordered" evidence="1">
    <location>
        <begin position="698"/>
        <end position="752"/>
    </location>
</feature>
<name>A0A0W0FWQ9_MONRR</name>
<feature type="compositionally biased region" description="Polar residues" evidence="1">
    <location>
        <begin position="1100"/>
        <end position="1116"/>
    </location>
</feature>
<evidence type="ECO:0000313" key="2">
    <source>
        <dbReference type="EMBL" id="KTB40744.1"/>
    </source>
</evidence>
<comment type="caution">
    <text evidence="2">The sequence shown here is derived from an EMBL/GenBank/DDBJ whole genome shotgun (WGS) entry which is preliminary data.</text>
</comment>
<feature type="compositionally biased region" description="Low complexity" evidence="1">
    <location>
        <begin position="1415"/>
        <end position="1424"/>
    </location>
</feature>
<feature type="compositionally biased region" description="Polar residues" evidence="1">
    <location>
        <begin position="344"/>
        <end position="357"/>
    </location>
</feature>
<dbReference type="EMBL" id="LATX01001551">
    <property type="protein sequence ID" value="KTB40744.1"/>
    <property type="molecule type" value="Genomic_DNA"/>
</dbReference>
<evidence type="ECO:0008006" key="4">
    <source>
        <dbReference type="Google" id="ProtNLM"/>
    </source>
</evidence>
<gene>
    <name evidence="2" type="ORF">WG66_6636</name>
</gene>
<protein>
    <recommendedName>
        <fullName evidence="4">BTB domain-containing protein</fullName>
    </recommendedName>
</protein>
<feature type="compositionally biased region" description="Polar residues" evidence="1">
    <location>
        <begin position="704"/>
        <end position="714"/>
    </location>
</feature>
<dbReference type="Proteomes" id="UP000054988">
    <property type="component" value="Unassembled WGS sequence"/>
</dbReference>
<feature type="region of interest" description="Disordered" evidence="1">
    <location>
        <begin position="1415"/>
        <end position="1438"/>
    </location>
</feature>
<feature type="compositionally biased region" description="Polar residues" evidence="1">
    <location>
        <begin position="1072"/>
        <end position="1085"/>
    </location>
</feature>
<accession>A0A0W0FWQ9</accession>
<proteinExistence type="predicted"/>
<feature type="compositionally biased region" description="Low complexity" evidence="1">
    <location>
        <begin position="743"/>
        <end position="752"/>
    </location>
</feature>
<evidence type="ECO:0000313" key="3">
    <source>
        <dbReference type="Proteomes" id="UP000054988"/>
    </source>
</evidence>
<feature type="compositionally biased region" description="Polar residues" evidence="1">
    <location>
        <begin position="1425"/>
        <end position="1438"/>
    </location>
</feature>
<feature type="compositionally biased region" description="Low complexity" evidence="1">
    <location>
        <begin position="324"/>
        <end position="334"/>
    </location>
</feature>
<feature type="region of interest" description="Disordered" evidence="1">
    <location>
        <begin position="227"/>
        <end position="375"/>
    </location>
</feature>
<sequence>MTQELASANEATKPVSTTGCTPNQYFFLQPVIFQVDDELFQIPDTLFPASETFKKLYPAILEGNTPVVLRDCTKRQFEAFLIIVLQPHSHMFNGKHPCNYPPLLEFLLPAFELAKKWGFHQLALDIGHQAGLLMSSPVQKVAVGHRYAVLPWYRSGLEELVTSDDDITLEDAGEIGFPLALRLYHARAKYARGMRDRRYEDHGTVASEIVESMFAEDLAIFPASRSEVIESEGQPCQAEQTDETDTETVMVTAPAEEEDFEVVSQSQEQPAAGIIPSSESEGAHDAKEPNNSVQQEQPNEGTILSEGHSGNPLAEPPCSSSAQTVTNTEPTGTNEETKPDSKSETYTTEAQSSSSAVINVATHPEIDVHGSSGTNERNRQIIRAFINSGGAGRSLAALLPKSADCKKKEQNCGQTKRWTHLDPLRYLAAMKWYPHGPALASKAAKPVSVEECKPNRYFFLQTVIFQVENELFQIPDTVFPASEKFKEMYPAILEGKEPVVLQDCTKRHFEAFLTVILQPHSHMFNGKHPCNYPLLLETLLPALELAKKWGFHQLAQDIGHQAGPLMSSPVQRIAVGHHYGVLPWYRSGLEDLVASDEDITLEDAEDIGFPLALRLYHARARYARNIRDRTLDDKRVIVSEIVGSIFAEDLTVFPVSRSEVIESEDQPRQVEQTIVDTVTETNEGFEVVAQQERMDTEVILPEGQTPSHTVASATKESETASEAQAKKNVETNPSDPNHEHHVASNSNDSDASALTGSISTDIARDLIRAIIDQTGDLRRSPRILALVPRRTEIKSSPGIACTFDSHPLPEDMKWYPQEPVLTQSEFKPATTNCKPNPYFFLQSIIFQVADELFQIPSIVFPESEIFNELYPGVLERNGAPVVLRDCTKRQFEALLTVVLHPYSQMFTSRHPCKELLHLQVLLPALELAKKWCFHRLCQDISAQSGLLMSSPVEKVTFGLRYTVQSWFHRGLEQLIASDDDISQKDAEAVGLPLALRVYRARAKYAKGARGDSEITTTDVSDIVKDMFADELAMFSTSASDTDETESLLNTESEAETIVVTSAPDGSFVEVGQHQTPSSLTSSEYVTSKDPPPTHAPLGASKSTSTNAATPESSDGQTDGAILDETQKKVVEDAEDTKPSKTCTPNPHFFLKPVVFQVDDELFQIPDTVFPVSEKFRELYPTISEENEPVILKDCTKEQFGAFLTVILQPYSRMFPETHPCNLPHSLESLIPALDLSTKWGFRQLTEDIGAQAGQFLTSAIQKLSLGWKCMLPLWYRPGLEELVQSDEDITLEEAEEIGLAFTIRVYHARARYAREMRDITLPGDNRTEISIISEIIEYRFADELERFQEAVSEALDDQHSAVEFGVHDESEVGTVVVTEDEVPETPRAHVPNVAATQHTDWNTAPSTVNPVSSLEEAIASSSSSVTQPSEQATTSTHANPVSIEIQRLVLRAIVNSLLRVNVTILSNVPKTCQQSELRCGRGGRCRSCCIKEARRYRKLGWMPQPKSTIGRIILDTTVWSEGREGSGFPTSSVEVLQHVPRTCERKEKQCGVSKRCFECCSNKFDELLKHGEVI</sequence>
<evidence type="ECO:0000256" key="1">
    <source>
        <dbReference type="SAM" id="MobiDB-lite"/>
    </source>
</evidence>